<keyword evidence="1" id="KW-0732">Signal</keyword>
<feature type="domain" description="Outer membrane lipoprotein BamD-like" evidence="4">
    <location>
        <begin position="37"/>
        <end position="227"/>
    </location>
</feature>
<evidence type="ECO:0000259" key="4">
    <source>
        <dbReference type="Pfam" id="PF13525"/>
    </source>
</evidence>
<dbReference type="EMBL" id="UINC01069637">
    <property type="protein sequence ID" value="SVC03165.1"/>
    <property type="molecule type" value="Genomic_DNA"/>
</dbReference>
<dbReference type="PROSITE" id="PS51257">
    <property type="entry name" value="PROKAR_LIPOPROTEIN"/>
    <property type="match status" value="1"/>
</dbReference>
<dbReference type="CDD" id="cd15830">
    <property type="entry name" value="BamD"/>
    <property type="match status" value="1"/>
</dbReference>
<evidence type="ECO:0000313" key="5">
    <source>
        <dbReference type="EMBL" id="SVC03165.1"/>
    </source>
</evidence>
<accession>A0A382IUX3</accession>
<name>A0A382IUX3_9ZZZZ</name>
<dbReference type="AlphaFoldDB" id="A0A382IUX3"/>
<keyword evidence="3" id="KW-0998">Cell outer membrane</keyword>
<evidence type="ECO:0000256" key="3">
    <source>
        <dbReference type="ARBA" id="ARBA00023237"/>
    </source>
</evidence>
<protein>
    <recommendedName>
        <fullName evidence="4">Outer membrane lipoprotein BamD-like domain-containing protein</fullName>
    </recommendedName>
</protein>
<organism evidence="5">
    <name type="scientific">marine metagenome</name>
    <dbReference type="NCBI Taxonomy" id="408172"/>
    <lineage>
        <taxon>unclassified sequences</taxon>
        <taxon>metagenomes</taxon>
        <taxon>ecological metagenomes</taxon>
    </lineage>
</organism>
<proteinExistence type="inferred from homology"/>
<evidence type="ECO:0000256" key="1">
    <source>
        <dbReference type="ARBA" id="ARBA00022729"/>
    </source>
</evidence>
<dbReference type="Pfam" id="PF13525">
    <property type="entry name" value="YfiO"/>
    <property type="match status" value="1"/>
</dbReference>
<dbReference type="Gene3D" id="1.25.40.10">
    <property type="entry name" value="Tetratricopeptide repeat domain"/>
    <property type="match status" value="1"/>
</dbReference>
<dbReference type="InterPro" id="IPR017689">
    <property type="entry name" value="BamD"/>
</dbReference>
<dbReference type="HAMAP" id="MF_00922">
    <property type="entry name" value="OM_assembly_BamD"/>
    <property type="match status" value="1"/>
</dbReference>
<sequence>MFKIFLIFLLSVFLLFSCSKKNVEIASKLTEEEFVVSLYAEAVEALKKGDAFYAGKKFKEAESLLPQSEWAAKASLMASYADYSRNSYSDSIFGLERHIKNYPADKNISYAHYLIAMCYYEQILDEKKDLRPLLQAKKKFEFILINFPETDYAIDSSFKLDLIIDQLAAKEMSIARYYMKIQKWIPALNRLKTVVEKYDKTIFIEEALHRLVEVYYKLGLVEEAKQAAAILGYNYQSGQWYERSYKVFNEKYKSKKIKKKKEMGLIRKKIKGLFE</sequence>
<dbReference type="NCBIfam" id="TIGR03302">
    <property type="entry name" value="OM_YfiO"/>
    <property type="match status" value="1"/>
</dbReference>
<keyword evidence="2" id="KW-0472">Membrane</keyword>
<reference evidence="5" key="1">
    <citation type="submission" date="2018-05" db="EMBL/GenBank/DDBJ databases">
        <authorList>
            <person name="Lanie J.A."/>
            <person name="Ng W.-L."/>
            <person name="Kazmierczak K.M."/>
            <person name="Andrzejewski T.M."/>
            <person name="Davidsen T.M."/>
            <person name="Wayne K.J."/>
            <person name="Tettelin H."/>
            <person name="Glass J.I."/>
            <person name="Rusch D."/>
            <person name="Podicherti R."/>
            <person name="Tsui H.-C.T."/>
            <person name="Winkler M.E."/>
        </authorList>
    </citation>
    <scope>NUCLEOTIDE SEQUENCE</scope>
</reference>
<gene>
    <name evidence="5" type="ORF">METZ01_LOCUS256019</name>
</gene>
<dbReference type="InterPro" id="IPR011990">
    <property type="entry name" value="TPR-like_helical_dom_sf"/>
</dbReference>
<evidence type="ECO:0000256" key="2">
    <source>
        <dbReference type="ARBA" id="ARBA00023136"/>
    </source>
</evidence>
<dbReference type="InterPro" id="IPR039565">
    <property type="entry name" value="BamD-like"/>
</dbReference>